<dbReference type="SUPFAM" id="SSF49879">
    <property type="entry name" value="SMAD/FHA domain"/>
    <property type="match status" value="2"/>
</dbReference>
<dbReference type="SMART" id="SM00240">
    <property type="entry name" value="FHA"/>
    <property type="match status" value="2"/>
</dbReference>
<feature type="domain" description="FHA" evidence="2">
    <location>
        <begin position="145"/>
        <end position="194"/>
    </location>
</feature>
<proteinExistence type="predicted"/>
<dbReference type="Gene3D" id="2.60.200.20">
    <property type="match status" value="2"/>
</dbReference>
<dbReference type="CDD" id="cd00060">
    <property type="entry name" value="FHA"/>
    <property type="match status" value="2"/>
</dbReference>
<keyword evidence="4" id="KW-1185">Reference proteome</keyword>
<evidence type="ECO:0000313" key="4">
    <source>
        <dbReference type="Proteomes" id="UP000680116"/>
    </source>
</evidence>
<dbReference type="PROSITE" id="PS50006">
    <property type="entry name" value="FHA_DOMAIN"/>
    <property type="match status" value="1"/>
</dbReference>
<evidence type="ECO:0000313" key="3">
    <source>
        <dbReference type="EMBL" id="CAG4975363.1"/>
    </source>
</evidence>
<accession>A0ABM8UGR7</accession>
<organism evidence="3 4">
    <name type="scientific">Novilysobacter luteus</name>
    <dbReference type="NCBI Taxonomy" id="2822368"/>
    <lineage>
        <taxon>Bacteria</taxon>
        <taxon>Pseudomonadati</taxon>
        <taxon>Pseudomonadota</taxon>
        <taxon>Gammaproteobacteria</taxon>
        <taxon>Lysobacterales</taxon>
        <taxon>Lysobacteraceae</taxon>
        <taxon>Novilysobacter</taxon>
    </lineage>
</organism>
<reference evidence="3 4" key="1">
    <citation type="submission" date="2021-04" db="EMBL/GenBank/DDBJ databases">
        <authorList>
            <person name="Rodrigo-Torres L."/>
            <person name="Arahal R. D."/>
            <person name="Lucena T."/>
        </authorList>
    </citation>
    <scope>NUCLEOTIDE SEQUENCE [LARGE SCALE GENOMIC DNA]</scope>
    <source>
        <strain evidence="3 4">CECT 30171</strain>
    </source>
</reference>
<gene>
    <name evidence="3" type="ORF">LYB30171_01907</name>
</gene>
<evidence type="ECO:0000256" key="1">
    <source>
        <dbReference type="SAM" id="Phobius"/>
    </source>
</evidence>
<dbReference type="PANTHER" id="PTHR23308">
    <property type="entry name" value="NUCLEAR INHIBITOR OF PROTEIN PHOSPHATASE-1"/>
    <property type="match status" value="1"/>
</dbReference>
<dbReference type="Pfam" id="PF00498">
    <property type="entry name" value="FHA"/>
    <property type="match status" value="1"/>
</dbReference>
<dbReference type="RefSeq" id="WP_215218460.1">
    <property type="nucleotide sequence ID" value="NZ_OU015430.1"/>
</dbReference>
<dbReference type="InterPro" id="IPR050923">
    <property type="entry name" value="Cell_Proc_Reg/RNA_Proc"/>
</dbReference>
<keyword evidence="1" id="KW-1133">Transmembrane helix</keyword>
<keyword evidence="1" id="KW-0812">Transmembrane</keyword>
<feature type="transmembrane region" description="Helical" evidence="1">
    <location>
        <begin position="236"/>
        <end position="256"/>
    </location>
</feature>
<sequence length="257" mass="26579">MKLVFPGGEHPQVLLDAGVNRVGSDPHGQVVIDRPDIAPRLCQLHVTAQGVMLDVPDGASIEVNGRRVDGLIALRPGDSVALGGIEARLAGVGTTVPGAGDALTALPPANDDLGATTVRPVVPDFVLRCVAGSLFGRNVPVHGVVTFGRAPECTVTVEDSGLSRLHARLLPGDGHLVLEDMGSSNGSFVNGRRVVRTEVRAGDEIGFDTLRFRVVSNVRDDASRAPAAATPSPRRWVPVAAALVAVLAVAAGFVLLG</sequence>
<protein>
    <recommendedName>
        <fullName evidence="2">FHA domain-containing protein</fullName>
    </recommendedName>
</protein>
<dbReference type="Proteomes" id="UP000680116">
    <property type="component" value="Chromosome"/>
</dbReference>
<dbReference type="EMBL" id="OU015430">
    <property type="protein sequence ID" value="CAG4975363.1"/>
    <property type="molecule type" value="Genomic_DNA"/>
</dbReference>
<name>A0ABM8UGR7_9GAMM</name>
<evidence type="ECO:0000259" key="2">
    <source>
        <dbReference type="PROSITE" id="PS50006"/>
    </source>
</evidence>
<dbReference type="InterPro" id="IPR000253">
    <property type="entry name" value="FHA_dom"/>
</dbReference>
<keyword evidence="1" id="KW-0472">Membrane</keyword>
<dbReference type="InterPro" id="IPR008984">
    <property type="entry name" value="SMAD_FHA_dom_sf"/>
</dbReference>